<evidence type="ECO:0000313" key="1">
    <source>
        <dbReference type="EMBL" id="KAI0088432.1"/>
    </source>
</evidence>
<organism evidence="1 2">
    <name type="scientific">Irpex rosettiformis</name>
    <dbReference type="NCBI Taxonomy" id="378272"/>
    <lineage>
        <taxon>Eukaryota</taxon>
        <taxon>Fungi</taxon>
        <taxon>Dikarya</taxon>
        <taxon>Basidiomycota</taxon>
        <taxon>Agaricomycotina</taxon>
        <taxon>Agaricomycetes</taxon>
        <taxon>Polyporales</taxon>
        <taxon>Irpicaceae</taxon>
        <taxon>Irpex</taxon>
    </lineage>
</organism>
<sequence length="223" mass="25290">MLRRGFLHPPSLNRIFMYSYPYSTTYCPLPSPVPSSGGNWSATGTATPYLNNVPLPPDDPVLNDVLAAGGQQKPAISFDLRRHPRYIRLSTANRSIPSETLQSPACRPKLAELSIRHPALPWRLQLRTEDAYLTVEQLLRDLYAALQTPITEDEWDYICKHKPAQARSIEQAAQYRRETPVVDRKLEESVRRKRVDALGDEFIFAGVQWSGEGVLLLNTVSYR</sequence>
<keyword evidence="2" id="KW-1185">Reference proteome</keyword>
<name>A0ACB8U244_9APHY</name>
<dbReference type="EMBL" id="MU274914">
    <property type="protein sequence ID" value="KAI0088432.1"/>
    <property type="molecule type" value="Genomic_DNA"/>
</dbReference>
<comment type="caution">
    <text evidence="1">The sequence shown here is derived from an EMBL/GenBank/DDBJ whole genome shotgun (WGS) entry which is preliminary data.</text>
</comment>
<gene>
    <name evidence="1" type="ORF">BDY19DRAFT_198002</name>
</gene>
<dbReference type="Proteomes" id="UP001055072">
    <property type="component" value="Unassembled WGS sequence"/>
</dbReference>
<protein>
    <submittedName>
        <fullName evidence="1">Uncharacterized protein</fullName>
    </submittedName>
</protein>
<evidence type="ECO:0000313" key="2">
    <source>
        <dbReference type="Proteomes" id="UP001055072"/>
    </source>
</evidence>
<reference evidence="1" key="1">
    <citation type="journal article" date="2021" name="Environ. Microbiol.">
        <title>Gene family expansions and transcriptome signatures uncover fungal adaptations to wood decay.</title>
        <authorList>
            <person name="Hage H."/>
            <person name="Miyauchi S."/>
            <person name="Viragh M."/>
            <person name="Drula E."/>
            <person name="Min B."/>
            <person name="Chaduli D."/>
            <person name="Navarro D."/>
            <person name="Favel A."/>
            <person name="Norest M."/>
            <person name="Lesage-Meessen L."/>
            <person name="Balint B."/>
            <person name="Merenyi Z."/>
            <person name="de Eugenio L."/>
            <person name="Morin E."/>
            <person name="Martinez A.T."/>
            <person name="Baldrian P."/>
            <person name="Stursova M."/>
            <person name="Martinez M.J."/>
            <person name="Novotny C."/>
            <person name="Magnuson J.K."/>
            <person name="Spatafora J.W."/>
            <person name="Maurice S."/>
            <person name="Pangilinan J."/>
            <person name="Andreopoulos W."/>
            <person name="LaButti K."/>
            <person name="Hundley H."/>
            <person name="Na H."/>
            <person name="Kuo A."/>
            <person name="Barry K."/>
            <person name="Lipzen A."/>
            <person name="Henrissat B."/>
            <person name="Riley R."/>
            <person name="Ahrendt S."/>
            <person name="Nagy L.G."/>
            <person name="Grigoriev I.V."/>
            <person name="Martin F."/>
            <person name="Rosso M.N."/>
        </authorList>
    </citation>
    <scope>NUCLEOTIDE SEQUENCE</scope>
    <source>
        <strain evidence="1">CBS 384.51</strain>
    </source>
</reference>
<accession>A0ACB8U244</accession>
<proteinExistence type="predicted"/>